<keyword evidence="2" id="KW-1185">Reference proteome</keyword>
<evidence type="ECO:0000313" key="2">
    <source>
        <dbReference type="Proteomes" id="UP001243420"/>
    </source>
</evidence>
<name>A0ABY8LC34_9RHOB</name>
<protein>
    <recommendedName>
        <fullName evidence="3">DUF642 domain-containing protein</fullName>
    </recommendedName>
</protein>
<dbReference type="SUPFAM" id="SSF49785">
    <property type="entry name" value="Galactose-binding domain-like"/>
    <property type="match status" value="1"/>
</dbReference>
<dbReference type="InterPro" id="IPR008979">
    <property type="entry name" value="Galactose-bd-like_sf"/>
</dbReference>
<proteinExistence type="predicted"/>
<evidence type="ECO:0008006" key="3">
    <source>
        <dbReference type="Google" id="ProtNLM"/>
    </source>
</evidence>
<sequence>MPSPQASVPLLHRFARSEDGAITVEWVLLTALGAAIAIASTDLVNGGLRVFASTVSEAVTGESDAEFLSVDISNGSFETVLGLPTAEWGFAATEIDGWTSTNGEKFEIKNSGHNGIEAFDGNQFLDMGESPGNLAITQNFENAVAGETYVIGFAASDYTGGTNSVEVYWAGELVGTATPGGAEWQTYDFVVTAGDGPTANTVEIREVGQPDSVGTYIDSIGLYRTN</sequence>
<dbReference type="EMBL" id="CP122537">
    <property type="protein sequence ID" value="WGH78882.1"/>
    <property type="molecule type" value="Genomic_DNA"/>
</dbReference>
<gene>
    <name evidence="1" type="ORF">P8627_01070</name>
</gene>
<organism evidence="1 2">
    <name type="scientific">Jannaschia ovalis</name>
    <dbReference type="NCBI Taxonomy" id="3038773"/>
    <lineage>
        <taxon>Bacteria</taxon>
        <taxon>Pseudomonadati</taxon>
        <taxon>Pseudomonadota</taxon>
        <taxon>Alphaproteobacteria</taxon>
        <taxon>Rhodobacterales</taxon>
        <taxon>Roseobacteraceae</taxon>
        <taxon>Jannaschia</taxon>
    </lineage>
</organism>
<accession>A0ABY8LC34</accession>
<dbReference type="Gene3D" id="2.60.120.260">
    <property type="entry name" value="Galactose-binding domain-like"/>
    <property type="match status" value="1"/>
</dbReference>
<reference evidence="1 2" key="1">
    <citation type="submission" date="2023-04" db="EMBL/GenBank/DDBJ databases">
        <title>Jannaschia ovalis sp. nov., a marine bacterium isolated from sea tidal flat.</title>
        <authorList>
            <person name="Kwon D.Y."/>
            <person name="Kim J.-J."/>
        </authorList>
    </citation>
    <scope>NUCLEOTIDE SEQUENCE [LARGE SCALE GENOMIC DNA]</scope>
    <source>
        <strain evidence="1 2">GRR-S6-38</strain>
    </source>
</reference>
<dbReference type="Proteomes" id="UP001243420">
    <property type="component" value="Chromosome"/>
</dbReference>
<dbReference type="RefSeq" id="WP_279965633.1">
    <property type="nucleotide sequence ID" value="NZ_CP122537.1"/>
</dbReference>
<evidence type="ECO:0000313" key="1">
    <source>
        <dbReference type="EMBL" id="WGH78882.1"/>
    </source>
</evidence>